<feature type="region of interest" description="Disordered" evidence="1">
    <location>
        <begin position="167"/>
        <end position="205"/>
    </location>
</feature>
<feature type="region of interest" description="Disordered" evidence="1">
    <location>
        <begin position="474"/>
        <end position="505"/>
    </location>
</feature>
<organism evidence="2 3">
    <name type="scientific">Thanatephorus cucumeris (strain AG1-IB / isolate 7/3/14)</name>
    <name type="common">Lettuce bottom rot fungus</name>
    <name type="synonym">Rhizoctonia solani</name>
    <dbReference type="NCBI Taxonomy" id="1108050"/>
    <lineage>
        <taxon>Eukaryota</taxon>
        <taxon>Fungi</taxon>
        <taxon>Dikarya</taxon>
        <taxon>Basidiomycota</taxon>
        <taxon>Agaricomycotina</taxon>
        <taxon>Agaricomycetes</taxon>
        <taxon>Cantharellales</taxon>
        <taxon>Ceratobasidiaceae</taxon>
        <taxon>Rhizoctonia</taxon>
        <taxon>Rhizoctonia solani AG-1</taxon>
    </lineage>
</organism>
<name>M5C8B3_THACB</name>
<reference evidence="2 3" key="1">
    <citation type="journal article" date="2013" name="J. Biotechnol.">
        <title>Establishment and interpretation of the genome sequence of the phytopathogenic fungus Rhizoctonia solani AG1-IB isolate 7/3/14.</title>
        <authorList>
            <person name="Wibberg D.W."/>
            <person name="Jelonek L.J."/>
            <person name="Rupp O.R."/>
            <person name="Hennig M.H."/>
            <person name="Eikmeyer F.E."/>
            <person name="Goesmann A.G."/>
            <person name="Hartmann A.H."/>
            <person name="Borriss R.B."/>
            <person name="Grosch R.G."/>
            <person name="Puehler A.P."/>
            <person name="Schlueter A.S."/>
        </authorList>
    </citation>
    <scope>NUCLEOTIDE SEQUENCE [LARGE SCALE GENOMIC DNA]</scope>
    <source>
        <strain evidence="3">AG1-IB / isolate 7/3/14</strain>
    </source>
</reference>
<proteinExistence type="predicted"/>
<dbReference type="Proteomes" id="UP000012065">
    <property type="component" value="Unassembled WGS sequence"/>
</dbReference>
<gene>
    <name evidence="2" type="ORF">BN14_10336</name>
</gene>
<evidence type="ECO:0000256" key="1">
    <source>
        <dbReference type="SAM" id="MobiDB-lite"/>
    </source>
</evidence>
<evidence type="ECO:0000313" key="2">
    <source>
        <dbReference type="EMBL" id="CCO36208.1"/>
    </source>
</evidence>
<sequence>MAQPQWQLIENAYVDLEDEHAIIEGANARIGNAHGVLREQLPRIANIPVANNMAQIQVMLVAMEARLTAGMTGLRNEVTQLRNEATQLLNDLNGRVDILTQVVQVNERNGHARALNASVRDEFSPLTPLVRSNGEQLPPDLFPATCREFRDLTALTLYTMSRVMRSGRTYDPGQAPAAPKRRACRSASIKQEGASGDNGEIKSEPEPKLITFGTIPGTETLEGSLVLDGTGKRRGVSWTKSGGVKLSPAAYKALTNKAPPIRPTTRLRIMYPTYTRGVADGRIDTDAPTNDNREDAPTLTTVRAADRVLGAVDAPDATDCAPEGSGRTVYVTARTSRVLDGDDNEEESAQGAPQYVVKNNSPSNDRVSKRSRMKEIIESDDQSEPAGITWFEESRKADNVPDDSELPELDEEWCCDHWLRSQYLLAPGSEADTNRLDETESVSVNALIYEVDKNDVLTDSEYERLLETLRRQEQLRQERESTNLARHRAQDHPGPGVHRQLRSKR</sequence>
<evidence type="ECO:0000313" key="3">
    <source>
        <dbReference type="Proteomes" id="UP000012065"/>
    </source>
</evidence>
<protein>
    <submittedName>
        <fullName evidence="2">Uncharacterized protein</fullName>
    </submittedName>
</protein>
<dbReference type="HOGENOM" id="CLU_539898_0_0_1"/>
<dbReference type="EMBL" id="CAOJ01015659">
    <property type="protein sequence ID" value="CCO36208.1"/>
    <property type="molecule type" value="Genomic_DNA"/>
</dbReference>
<dbReference type="AlphaFoldDB" id="M5C8B3"/>
<comment type="caution">
    <text evidence="2">The sequence shown here is derived from an EMBL/GenBank/DDBJ whole genome shotgun (WGS) entry which is preliminary data.</text>
</comment>
<feature type="region of interest" description="Disordered" evidence="1">
    <location>
        <begin position="336"/>
        <end position="406"/>
    </location>
</feature>
<accession>M5C8B3</accession>